<protein>
    <recommendedName>
        <fullName evidence="4">DUF3137 domain-containing protein</fullName>
    </recommendedName>
</protein>
<feature type="transmembrane region" description="Helical" evidence="1">
    <location>
        <begin position="20"/>
        <end position="38"/>
    </location>
</feature>
<organism evidence="2 3">
    <name type="scientific">Algisphaera agarilytica</name>
    <dbReference type="NCBI Taxonomy" id="1385975"/>
    <lineage>
        <taxon>Bacteria</taxon>
        <taxon>Pseudomonadati</taxon>
        <taxon>Planctomycetota</taxon>
        <taxon>Phycisphaerae</taxon>
        <taxon>Phycisphaerales</taxon>
        <taxon>Phycisphaeraceae</taxon>
        <taxon>Algisphaera</taxon>
    </lineage>
</organism>
<dbReference type="RefSeq" id="WP_184677740.1">
    <property type="nucleotide sequence ID" value="NZ_JACHGY010000001.1"/>
</dbReference>
<dbReference type="Proteomes" id="UP000541810">
    <property type="component" value="Unassembled WGS sequence"/>
</dbReference>
<evidence type="ECO:0000256" key="1">
    <source>
        <dbReference type="SAM" id="Phobius"/>
    </source>
</evidence>
<keyword evidence="1" id="KW-0812">Transmembrane</keyword>
<name>A0A7X0H6J6_9BACT</name>
<dbReference type="EMBL" id="JACHGY010000001">
    <property type="protein sequence ID" value="MBB6430208.1"/>
    <property type="molecule type" value="Genomic_DNA"/>
</dbReference>
<reference evidence="2 3" key="1">
    <citation type="submission" date="2020-08" db="EMBL/GenBank/DDBJ databases">
        <title>Genomic Encyclopedia of Type Strains, Phase IV (KMG-IV): sequencing the most valuable type-strain genomes for metagenomic binning, comparative biology and taxonomic classification.</title>
        <authorList>
            <person name="Goeker M."/>
        </authorList>
    </citation>
    <scope>NUCLEOTIDE SEQUENCE [LARGE SCALE GENOMIC DNA]</scope>
    <source>
        <strain evidence="2 3">DSM 103725</strain>
    </source>
</reference>
<accession>A0A7X0H6J6</accession>
<dbReference type="AlphaFoldDB" id="A0A7X0H6J6"/>
<evidence type="ECO:0008006" key="4">
    <source>
        <dbReference type="Google" id="ProtNLM"/>
    </source>
</evidence>
<evidence type="ECO:0000313" key="2">
    <source>
        <dbReference type="EMBL" id="MBB6430208.1"/>
    </source>
</evidence>
<sequence>MSQPCNTLERYAFFERMPGLIVLIFVGFLVLIIVGAIFGNAQRQKRIAALEAWSASLGLSFEPRKNRRFEKRFAEFACFKQGNDRYAYNLAHGRYEGRRVYAFDYHYTTTSTSTDSKGRTTTRTHHHHFSAVILEPNIPLKPMLIRPEGFGDRIANFFGRNDIDFESAEFSKRFFVQAEDRRWAYDVLHARTMAFLLDQPPHVIEFEPGRVLILRNRRVMDASQFHTAIHIADQLLDGLPDYVRQQQLESLS</sequence>
<gene>
    <name evidence="2" type="ORF">HNQ40_002014</name>
</gene>
<evidence type="ECO:0000313" key="3">
    <source>
        <dbReference type="Proteomes" id="UP000541810"/>
    </source>
</evidence>
<keyword evidence="1" id="KW-1133">Transmembrane helix</keyword>
<proteinExistence type="predicted"/>
<keyword evidence="1" id="KW-0472">Membrane</keyword>
<keyword evidence="3" id="KW-1185">Reference proteome</keyword>
<comment type="caution">
    <text evidence="2">The sequence shown here is derived from an EMBL/GenBank/DDBJ whole genome shotgun (WGS) entry which is preliminary data.</text>
</comment>